<name>A0A2Z6R1B2_9GLOM</name>
<dbReference type="Proteomes" id="UP000247702">
    <property type="component" value="Unassembled WGS sequence"/>
</dbReference>
<evidence type="ECO:0000313" key="1">
    <source>
        <dbReference type="EMBL" id="GBB86628.1"/>
    </source>
</evidence>
<dbReference type="Proteomes" id="UP000615446">
    <property type="component" value="Unassembled WGS sequence"/>
</dbReference>
<dbReference type="EMBL" id="BLAL01000244">
    <property type="protein sequence ID" value="GES95696.1"/>
    <property type="molecule type" value="Genomic_DNA"/>
</dbReference>
<proteinExistence type="predicted"/>
<dbReference type="AlphaFoldDB" id="A0A2Z6R1B2"/>
<evidence type="ECO:0000313" key="2">
    <source>
        <dbReference type="EMBL" id="GES95696.1"/>
    </source>
</evidence>
<accession>A0A2Z6R1B2</accession>
<keyword evidence="3" id="KW-1185">Reference proteome</keyword>
<evidence type="ECO:0000313" key="3">
    <source>
        <dbReference type="Proteomes" id="UP000247702"/>
    </source>
</evidence>
<sequence>MNENSQRSFTYNSSDTMETSRLHDFSTEIAAVQQTTQRQVSSILPHDTSYNFTSTFDVATHITQHQPVLDYLKFFHLSLGYFYLVICKIILQDSSNDHDHYDHEFFYQHPRYPSIGYHVSCKLLPDSLIETILNGEVYEMNFDTEKFLSLNQRFTLELSLKQRLFHRMHFGTQSVLLAGITNDGDLSSNENITNNQDAMD</sequence>
<reference evidence="2" key="2">
    <citation type="submission" date="2019-10" db="EMBL/GenBank/DDBJ databases">
        <title>Conservation and host-specific expression of non-tandemly repeated heterogenous ribosome RNA gene in arbuscular mycorrhizal fungi.</title>
        <authorList>
            <person name="Maeda T."/>
            <person name="Kobayashi Y."/>
            <person name="Nakagawa T."/>
            <person name="Ezawa T."/>
            <person name="Yamaguchi K."/>
            <person name="Bino T."/>
            <person name="Nishimoto Y."/>
            <person name="Shigenobu S."/>
            <person name="Kawaguchi M."/>
        </authorList>
    </citation>
    <scope>NUCLEOTIDE SEQUENCE</scope>
    <source>
        <strain evidence="2">HR1</strain>
    </source>
</reference>
<reference evidence="1 3" key="1">
    <citation type="submission" date="2017-11" db="EMBL/GenBank/DDBJ databases">
        <title>The genome of Rhizophagus clarus HR1 reveals common genetic basis of auxotrophy among arbuscular mycorrhizal fungi.</title>
        <authorList>
            <person name="Kobayashi Y."/>
        </authorList>
    </citation>
    <scope>NUCLEOTIDE SEQUENCE [LARGE SCALE GENOMIC DNA]</scope>
    <source>
        <strain evidence="1 3">HR1</strain>
    </source>
</reference>
<dbReference type="EMBL" id="BEXD01000336">
    <property type="protein sequence ID" value="GBB86628.1"/>
    <property type="molecule type" value="Genomic_DNA"/>
</dbReference>
<comment type="caution">
    <text evidence="1">The sequence shown here is derived from an EMBL/GenBank/DDBJ whole genome shotgun (WGS) entry which is preliminary data.</text>
</comment>
<organism evidence="1 3">
    <name type="scientific">Rhizophagus clarus</name>
    <dbReference type="NCBI Taxonomy" id="94130"/>
    <lineage>
        <taxon>Eukaryota</taxon>
        <taxon>Fungi</taxon>
        <taxon>Fungi incertae sedis</taxon>
        <taxon>Mucoromycota</taxon>
        <taxon>Glomeromycotina</taxon>
        <taxon>Glomeromycetes</taxon>
        <taxon>Glomerales</taxon>
        <taxon>Glomeraceae</taxon>
        <taxon>Rhizophagus</taxon>
    </lineage>
</organism>
<protein>
    <submittedName>
        <fullName evidence="1">Uncharacterized protein</fullName>
    </submittedName>
</protein>
<gene>
    <name evidence="2" type="ORF">RCL2_002235800</name>
    <name evidence="1" type="ORF">RclHR1_01300013</name>
</gene>